<dbReference type="Pfam" id="PF11898">
    <property type="entry name" value="DUF3418"/>
    <property type="match status" value="1"/>
</dbReference>
<sequence>QRPPGREKEADAAHAGFLAPGSDFLTYLNIWSQYHHTARVAGSRSKLRKYCRQKFLSYLRMREWCDIYAQICQALDEEGHYNITVAEVRADAVHQAVLSGILRNIALKKAKNIYQGAQGKELMIFPGSGQFGRGGQWIMAAELVETSRLYARTVAAINPRWLESLAGALCRYSYSNPHWAKSAGAVLAQEKVTLFGLVIEAGRPKNFGVVEPEEARKIFIQAALVEGQVKGNYDFLRHNQELVDSLKDMEDRVRQRRLVDDYRLYSFYDERLPALVWDLAGLRRVLPDMGRLLFMKREDIIQREADEGQLALFPKIMRAGDFELDLFYKFTPGSEADGVSARIPAAILPHLRPELFDWLVPGMLPEKIVQVLRGLPKGLRKQLVPINETADNVLARLEFAQ</sequence>
<evidence type="ECO:0000313" key="3">
    <source>
        <dbReference type="EMBL" id="VAW38187.1"/>
    </source>
</evidence>
<organism evidence="3">
    <name type="scientific">hydrothermal vent metagenome</name>
    <dbReference type="NCBI Taxonomy" id="652676"/>
    <lineage>
        <taxon>unclassified sequences</taxon>
        <taxon>metagenomes</taxon>
        <taxon>ecological metagenomes</taxon>
    </lineage>
</organism>
<feature type="domain" description="RNA helicase HrpA C-terminal" evidence="2">
    <location>
        <begin position="183"/>
        <end position="397"/>
    </location>
</feature>
<evidence type="ECO:0000259" key="1">
    <source>
        <dbReference type="Pfam" id="PF07717"/>
    </source>
</evidence>
<dbReference type="GO" id="GO:0004386">
    <property type="term" value="F:helicase activity"/>
    <property type="evidence" value="ECO:0007669"/>
    <property type="project" value="UniProtKB-KW"/>
</dbReference>
<proteinExistence type="predicted"/>
<dbReference type="AlphaFoldDB" id="A0A3B0VIM4"/>
<feature type="domain" description="DEAD-box helicase OB fold" evidence="1">
    <location>
        <begin position="93"/>
        <end position="168"/>
    </location>
</feature>
<feature type="non-terminal residue" evidence="3">
    <location>
        <position position="401"/>
    </location>
</feature>
<protein>
    <submittedName>
        <fullName evidence="3">ATP-dependent helicase HrpA</fullName>
    </submittedName>
</protein>
<keyword evidence="3" id="KW-0547">Nucleotide-binding</keyword>
<dbReference type="InterPro" id="IPR011709">
    <property type="entry name" value="DEAD-box_helicase_OB_fold"/>
</dbReference>
<keyword evidence="3" id="KW-0067">ATP-binding</keyword>
<keyword evidence="3" id="KW-0378">Hydrolase</keyword>
<dbReference type="Pfam" id="PF07717">
    <property type="entry name" value="OB_NTP_bind"/>
    <property type="match status" value="1"/>
</dbReference>
<feature type="non-terminal residue" evidence="3">
    <location>
        <position position="1"/>
    </location>
</feature>
<keyword evidence="3" id="KW-0347">Helicase</keyword>
<accession>A0A3B0VIM4</accession>
<dbReference type="EMBL" id="UOEX01000236">
    <property type="protein sequence ID" value="VAW38187.1"/>
    <property type="molecule type" value="Genomic_DNA"/>
</dbReference>
<name>A0A3B0VIM4_9ZZZZ</name>
<gene>
    <name evidence="3" type="ORF">MNBD_DELTA03-164</name>
</gene>
<evidence type="ECO:0000259" key="2">
    <source>
        <dbReference type="Pfam" id="PF11898"/>
    </source>
</evidence>
<dbReference type="InterPro" id="IPR024590">
    <property type="entry name" value="HrpA_C"/>
</dbReference>
<reference evidence="3" key="1">
    <citation type="submission" date="2018-06" db="EMBL/GenBank/DDBJ databases">
        <authorList>
            <person name="Zhirakovskaya E."/>
        </authorList>
    </citation>
    <scope>NUCLEOTIDE SEQUENCE</scope>
</reference>